<evidence type="ECO:0000256" key="4">
    <source>
        <dbReference type="ARBA" id="ARBA00023180"/>
    </source>
</evidence>
<dbReference type="GO" id="GO:0005886">
    <property type="term" value="C:plasma membrane"/>
    <property type="evidence" value="ECO:0007669"/>
    <property type="project" value="TreeGrafter"/>
</dbReference>
<name>A0AAE1BBE7_9GAST</name>
<evidence type="ECO:0000259" key="6">
    <source>
        <dbReference type="PROSITE" id="PS50835"/>
    </source>
</evidence>
<keyword evidence="3" id="KW-1015">Disulfide bond</keyword>
<dbReference type="EMBL" id="JAWDGP010000252">
    <property type="protein sequence ID" value="KAK3802296.1"/>
    <property type="molecule type" value="Genomic_DNA"/>
</dbReference>
<feature type="domain" description="Ig-like" evidence="6">
    <location>
        <begin position="127"/>
        <end position="217"/>
    </location>
</feature>
<dbReference type="GO" id="GO:0005911">
    <property type="term" value="C:cell-cell junction"/>
    <property type="evidence" value="ECO:0007669"/>
    <property type="project" value="TreeGrafter"/>
</dbReference>
<keyword evidence="5" id="KW-0393">Immunoglobulin domain</keyword>
<keyword evidence="8" id="KW-1185">Reference proteome</keyword>
<gene>
    <name evidence="7" type="ORF">RRG08_066134</name>
</gene>
<dbReference type="Gene3D" id="2.60.40.10">
    <property type="entry name" value="Immunoglobulins"/>
    <property type="match status" value="2"/>
</dbReference>
<dbReference type="InterPro" id="IPR051275">
    <property type="entry name" value="Cell_adhesion_signaling"/>
</dbReference>
<dbReference type="InterPro" id="IPR007110">
    <property type="entry name" value="Ig-like_dom"/>
</dbReference>
<dbReference type="GO" id="GO:0050839">
    <property type="term" value="F:cell adhesion molecule binding"/>
    <property type="evidence" value="ECO:0007669"/>
    <property type="project" value="TreeGrafter"/>
</dbReference>
<keyword evidence="4" id="KW-0325">Glycoprotein</keyword>
<protein>
    <recommendedName>
        <fullName evidence="6">Ig-like domain-containing protein</fullName>
    </recommendedName>
</protein>
<evidence type="ECO:0000256" key="5">
    <source>
        <dbReference type="ARBA" id="ARBA00023319"/>
    </source>
</evidence>
<keyword evidence="2" id="KW-0472">Membrane</keyword>
<evidence type="ECO:0000256" key="1">
    <source>
        <dbReference type="ARBA" id="ARBA00004479"/>
    </source>
</evidence>
<dbReference type="Pfam" id="PF13927">
    <property type="entry name" value="Ig_3"/>
    <property type="match status" value="1"/>
</dbReference>
<dbReference type="PANTHER" id="PTHR11640:SF164">
    <property type="entry name" value="MAM DOMAIN-CONTAINING GLYCOSYLPHOSPHATIDYLINOSITOL ANCHOR PROTEIN 1"/>
    <property type="match status" value="1"/>
</dbReference>
<dbReference type="PANTHER" id="PTHR11640">
    <property type="entry name" value="NEPHRIN"/>
    <property type="match status" value="1"/>
</dbReference>
<sequence length="377" mass="41341">MVIEPKAILWNSGGMDLKFHHQLQPYQGVLENDEVVLRCTANVGSPDKVSVLWRVYRKNVSEDISSADNRLSSIKIKQPCTDLVSSTLTLKMTRDDQNLVAACFVSNDDFAPASSLPRACEDTILYPVSVNTLVMTHHPQKLYEGASVTLICRAEGFPEPSIVWLEGTKTLQGEKRGVGISRLVLRNLAVDGDSGEYICVATNDPRGAIASANKSINIYISVRIIHEAETTINLTYSNKTFPAMQGSTAYFDCGCYNLVAVRVQTLVKSAVTLTLKVPPSAPAISVLSGDLAQGVLENDVVVLGCTANVGSPGKGRVHWRVYRWDIPEDISSTDSRLSSINTQPDQQLCTELQQICPLPVKTQSCVTRQRGYMFFEI</sequence>
<dbReference type="Proteomes" id="UP001283361">
    <property type="component" value="Unassembled WGS sequence"/>
</dbReference>
<reference evidence="7" key="1">
    <citation type="journal article" date="2023" name="G3 (Bethesda)">
        <title>A reference genome for the long-term kleptoplast-retaining sea slug Elysia crispata morphotype clarki.</title>
        <authorList>
            <person name="Eastman K.E."/>
            <person name="Pendleton A.L."/>
            <person name="Shaikh M.A."/>
            <person name="Suttiyut T."/>
            <person name="Ogas R."/>
            <person name="Tomko P."/>
            <person name="Gavelis G."/>
            <person name="Widhalm J.R."/>
            <person name="Wisecaver J.H."/>
        </authorList>
    </citation>
    <scope>NUCLEOTIDE SEQUENCE</scope>
    <source>
        <strain evidence="7">ECLA1</strain>
    </source>
</reference>
<dbReference type="AlphaFoldDB" id="A0AAE1BBE7"/>
<dbReference type="SUPFAM" id="SSF48726">
    <property type="entry name" value="Immunoglobulin"/>
    <property type="match status" value="3"/>
</dbReference>
<evidence type="ECO:0000313" key="8">
    <source>
        <dbReference type="Proteomes" id="UP001283361"/>
    </source>
</evidence>
<dbReference type="InterPro" id="IPR003598">
    <property type="entry name" value="Ig_sub2"/>
</dbReference>
<dbReference type="PROSITE" id="PS50835">
    <property type="entry name" value="IG_LIKE"/>
    <property type="match status" value="2"/>
</dbReference>
<evidence type="ECO:0000256" key="3">
    <source>
        <dbReference type="ARBA" id="ARBA00023157"/>
    </source>
</evidence>
<evidence type="ECO:0000256" key="2">
    <source>
        <dbReference type="ARBA" id="ARBA00023136"/>
    </source>
</evidence>
<dbReference type="InterPro" id="IPR013783">
    <property type="entry name" value="Ig-like_fold"/>
</dbReference>
<accession>A0AAE1BBE7</accession>
<feature type="domain" description="Ig-like" evidence="6">
    <location>
        <begin position="5"/>
        <end position="114"/>
    </location>
</feature>
<evidence type="ECO:0000313" key="7">
    <source>
        <dbReference type="EMBL" id="KAK3802296.1"/>
    </source>
</evidence>
<comment type="caution">
    <text evidence="7">The sequence shown here is derived from an EMBL/GenBank/DDBJ whole genome shotgun (WGS) entry which is preliminary data.</text>
</comment>
<dbReference type="InterPro" id="IPR036179">
    <property type="entry name" value="Ig-like_dom_sf"/>
</dbReference>
<organism evidence="7 8">
    <name type="scientific">Elysia crispata</name>
    <name type="common">lettuce slug</name>
    <dbReference type="NCBI Taxonomy" id="231223"/>
    <lineage>
        <taxon>Eukaryota</taxon>
        <taxon>Metazoa</taxon>
        <taxon>Spiralia</taxon>
        <taxon>Lophotrochozoa</taxon>
        <taxon>Mollusca</taxon>
        <taxon>Gastropoda</taxon>
        <taxon>Heterobranchia</taxon>
        <taxon>Euthyneura</taxon>
        <taxon>Panpulmonata</taxon>
        <taxon>Sacoglossa</taxon>
        <taxon>Placobranchoidea</taxon>
        <taxon>Plakobranchidae</taxon>
        <taxon>Elysia</taxon>
    </lineage>
</organism>
<dbReference type="SMART" id="SM00408">
    <property type="entry name" value="IGc2"/>
    <property type="match status" value="1"/>
</dbReference>
<dbReference type="SMART" id="SM00409">
    <property type="entry name" value="IG"/>
    <property type="match status" value="1"/>
</dbReference>
<comment type="subcellular location">
    <subcellularLocation>
        <location evidence="1">Membrane</location>
        <topology evidence="1">Single-pass type I membrane protein</topology>
    </subcellularLocation>
</comment>
<dbReference type="GO" id="GO:0098609">
    <property type="term" value="P:cell-cell adhesion"/>
    <property type="evidence" value="ECO:0007669"/>
    <property type="project" value="TreeGrafter"/>
</dbReference>
<proteinExistence type="predicted"/>
<dbReference type="InterPro" id="IPR003599">
    <property type="entry name" value="Ig_sub"/>
</dbReference>